<keyword evidence="7" id="KW-0597">Phosphoprotein</keyword>
<dbReference type="GO" id="GO:0071013">
    <property type="term" value="C:catalytic step 2 spliceosome"/>
    <property type="evidence" value="ECO:0007669"/>
    <property type="project" value="TreeGrafter"/>
</dbReference>
<comment type="caution">
    <text evidence="25">The sequence shown here is derived from an EMBL/GenBank/DDBJ whole genome shotgun (WGS) entry which is preliminary data.</text>
</comment>
<organism evidence="25 26">
    <name type="scientific">Ramazzottius varieornatus</name>
    <name type="common">Water bear</name>
    <name type="synonym">Tardigrade</name>
    <dbReference type="NCBI Taxonomy" id="947166"/>
    <lineage>
        <taxon>Eukaryota</taxon>
        <taxon>Metazoa</taxon>
        <taxon>Ecdysozoa</taxon>
        <taxon>Tardigrada</taxon>
        <taxon>Eutardigrada</taxon>
        <taxon>Parachela</taxon>
        <taxon>Hypsibioidea</taxon>
        <taxon>Ramazzottiidae</taxon>
        <taxon>Ramazzottius</taxon>
    </lineage>
</organism>
<feature type="coiled-coil region" evidence="21">
    <location>
        <begin position="183"/>
        <end position="211"/>
    </location>
</feature>
<dbReference type="Proteomes" id="UP000186922">
    <property type="component" value="Unassembled WGS sequence"/>
</dbReference>
<evidence type="ECO:0000256" key="19">
    <source>
        <dbReference type="ARBA" id="ARBA00023242"/>
    </source>
</evidence>
<sequence length="404" mass="46389">MDVAPTITSLTQQLFEAKEQLKETDENIKKVTGRDAIEPPGRSRDVPSAAPARGNGIRNTLALRDNPAFARDVERTRVADEPASKRPRIVHSFHPVADNTPRNGADQGDRRRGGWDDDEDYRRRKVQSAVVVESLPQKTREERIVEAQVRVGDKDVARNRRIFGSLMGTLKKFQQEQSTRAPTDDRQAEIRKKLEEKESLEKKEASRARRELFWERKRKQATVKFLETKVDIVKRFNDWEQSQKPLLNFIQTESKQPIFYLPKKLNKSQEEKLEKSRKLVEEAIQKRREYMENQLRRLDQKIEYVNRPRRGGPDVSVEDDIQETRKKMQEEPLDDIDVEALLDDNEVEGLELIAIDEQDQTVNVPDVAMEGSSTGDNGAQDAEEKNDSASADNGDTKMDEPSAT</sequence>
<evidence type="ECO:0000256" key="13">
    <source>
        <dbReference type="ARBA" id="ARBA00023015"/>
    </source>
</evidence>
<evidence type="ECO:0000256" key="5">
    <source>
        <dbReference type="ARBA" id="ARBA00022481"/>
    </source>
</evidence>
<dbReference type="AlphaFoldDB" id="A0A1D1VWK9"/>
<evidence type="ECO:0000256" key="21">
    <source>
        <dbReference type="SAM" id="Coils"/>
    </source>
</evidence>
<dbReference type="GO" id="GO:0008380">
    <property type="term" value="P:RNA splicing"/>
    <property type="evidence" value="ECO:0007669"/>
    <property type="project" value="UniProtKB-KW"/>
</dbReference>
<dbReference type="STRING" id="947166.A0A1D1VWK9"/>
<reference evidence="25 26" key="1">
    <citation type="journal article" date="2016" name="Nat. Commun.">
        <title>Extremotolerant tardigrade genome and improved radiotolerance of human cultured cells by tardigrade-unique protein.</title>
        <authorList>
            <person name="Hashimoto T."/>
            <person name="Horikawa D.D."/>
            <person name="Saito Y."/>
            <person name="Kuwahara H."/>
            <person name="Kozuka-Hata H."/>
            <person name="Shin-I T."/>
            <person name="Minakuchi Y."/>
            <person name="Ohishi K."/>
            <person name="Motoyama A."/>
            <person name="Aizu T."/>
            <person name="Enomoto A."/>
            <person name="Kondo K."/>
            <person name="Tanaka S."/>
            <person name="Hara Y."/>
            <person name="Koshikawa S."/>
            <person name="Sagara H."/>
            <person name="Miura T."/>
            <person name="Yokobori S."/>
            <person name="Miyagawa K."/>
            <person name="Suzuki Y."/>
            <person name="Kubo T."/>
            <person name="Oyama M."/>
            <person name="Kohara Y."/>
            <person name="Fujiyama A."/>
            <person name="Arakawa K."/>
            <person name="Katayama T."/>
            <person name="Toyoda A."/>
            <person name="Kunieda T."/>
        </authorList>
    </citation>
    <scope>NUCLEOTIDE SEQUENCE [LARGE SCALE GENOMIC DNA]</scope>
    <source>
        <strain evidence="25 26">YOKOZUNA-1</strain>
    </source>
</reference>
<evidence type="ECO:0000259" key="23">
    <source>
        <dbReference type="Pfam" id="PF04696"/>
    </source>
</evidence>
<keyword evidence="16" id="KW-0010">Activator</keyword>
<dbReference type="InterPro" id="IPR039853">
    <property type="entry name" value="Pinin"/>
</dbReference>
<dbReference type="PANTHER" id="PTHR12707:SF0">
    <property type="entry name" value="PININ"/>
    <property type="match status" value="1"/>
</dbReference>
<comment type="similarity">
    <text evidence="3">Belongs to the pinin family.</text>
</comment>
<dbReference type="GO" id="GO:0016607">
    <property type="term" value="C:nuclear speck"/>
    <property type="evidence" value="ECO:0007669"/>
    <property type="project" value="UniProtKB-SubCell"/>
</dbReference>
<evidence type="ECO:0000256" key="6">
    <source>
        <dbReference type="ARBA" id="ARBA00022499"/>
    </source>
</evidence>
<evidence type="ECO:0000256" key="14">
    <source>
        <dbReference type="ARBA" id="ARBA00023054"/>
    </source>
</evidence>
<keyword evidence="6" id="KW-1017">Isopeptide bond</keyword>
<evidence type="ECO:0000256" key="20">
    <source>
        <dbReference type="ARBA" id="ARBA00025916"/>
    </source>
</evidence>
<evidence type="ECO:0000256" key="9">
    <source>
        <dbReference type="ARBA" id="ARBA00022728"/>
    </source>
</evidence>
<dbReference type="GO" id="GO:0030057">
    <property type="term" value="C:desmosome"/>
    <property type="evidence" value="ECO:0007669"/>
    <property type="project" value="UniProtKB-SubCell"/>
</dbReference>
<evidence type="ECO:0000256" key="10">
    <source>
        <dbReference type="ARBA" id="ARBA00022843"/>
    </source>
</evidence>
<keyword evidence="12" id="KW-0007">Acetylation</keyword>
<feature type="region of interest" description="Disordered" evidence="22">
    <location>
        <begin position="356"/>
        <end position="404"/>
    </location>
</feature>
<comment type="subcellular location">
    <subcellularLocation>
        <location evidence="2">Cell junction</location>
        <location evidence="2">Desmosome</location>
    </subcellularLocation>
    <subcellularLocation>
        <location evidence="1">Nucleus speckle</location>
    </subcellularLocation>
</comment>
<evidence type="ECO:0000256" key="4">
    <source>
        <dbReference type="ARBA" id="ARBA00020056"/>
    </source>
</evidence>
<evidence type="ECO:0000256" key="8">
    <source>
        <dbReference type="ARBA" id="ARBA00022664"/>
    </source>
</evidence>
<accession>A0A1D1VWK9</accession>
<evidence type="ECO:0000256" key="1">
    <source>
        <dbReference type="ARBA" id="ARBA00004324"/>
    </source>
</evidence>
<protein>
    <recommendedName>
        <fullName evidence="4">Pinin</fullName>
    </recommendedName>
</protein>
<feature type="compositionally biased region" description="Basic and acidic residues" evidence="22">
    <location>
        <begin position="394"/>
        <end position="404"/>
    </location>
</feature>
<evidence type="ECO:0000256" key="22">
    <source>
        <dbReference type="SAM" id="MobiDB-lite"/>
    </source>
</evidence>
<dbReference type="GO" id="GO:0003677">
    <property type="term" value="F:DNA binding"/>
    <property type="evidence" value="ECO:0007669"/>
    <property type="project" value="UniProtKB-KW"/>
</dbReference>
<evidence type="ECO:0000259" key="24">
    <source>
        <dbReference type="Pfam" id="PF04697"/>
    </source>
</evidence>
<evidence type="ECO:0000313" key="26">
    <source>
        <dbReference type="Proteomes" id="UP000186922"/>
    </source>
</evidence>
<name>A0A1D1VWK9_RAMVA</name>
<keyword evidence="11" id="KW-0965">Cell junction</keyword>
<evidence type="ECO:0000313" key="25">
    <source>
        <dbReference type="EMBL" id="GAV05837.1"/>
    </source>
</evidence>
<feature type="coiled-coil region" evidence="21">
    <location>
        <begin position="266"/>
        <end position="301"/>
    </location>
</feature>
<feature type="region of interest" description="Disordered" evidence="22">
    <location>
        <begin position="30"/>
        <end position="55"/>
    </location>
</feature>
<keyword evidence="15" id="KW-0238">DNA-binding</keyword>
<proteinExistence type="inferred from homology"/>
<evidence type="ECO:0000256" key="11">
    <source>
        <dbReference type="ARBA" id="ARBA00022949"/>
    </source>
</evidence>
<keyword evidence="9" id="KW-0747">Spliceosome</keyword>
<dbReference type="Pfam" id="PF04697">
    <property type="entry name" value="Pinin_SDK_N"/>
    <property type="match status" value="1"/>
</dbReference>
<evidence type="ECO:0000256" key="16">
    <source>
        <dbReference type="ARBA" id="ARBA00023159"/>
    </source>
</evidence>
<keyword evidence="10" id="KW-0832">Ubl conjugation</keyword>
<feature type="region of interest" description="Disordered" evidence="22">
    <location>
        <begin position="76"/>
        <end position="119"/>
    </location>
</feature>
<evidence type="ECO:0000256" key="12">
    <source>
        <dbReference type="ARBA" id="ARBA00022990"/>
    </source>
</evidence>
<dbReference type="GO" id="GO:0006397">
    <property type="term" value="P:mRNA processing"/>
    <property type="evidence" value="ECO:0007669"/>
    <property type="project" value="UniProtKB-KW"/>
</dbReference>
<feature type="compositionally biased region" description="Basic and acidic residues" evidence="22">
    <location>
        <begin position="30"/>
        <end position="45"/>
    </location>
</feature>
<evidence type="ECO:0000256" key="3">
    <source>
        <dbReference type="ARBA" id="ARBA00010386"/>
    </source>
</evidence>
<evidence type="ECO:0000256" key="7">
    <source>
        <dbReference type="ARBA" id="ARBA00022553"/>
    </source>
</evidence>
<keyword evidence="19" id="KW-0539">Nucleus</keyword>
<comment type="subunit">
    <text evidence="20">Found in a mRNA splicing-dependent exon junction complex (EJC). Found in a complex with SR proteins. Found in a mRNP complex with RNPS1. Component of the PSAP complex consisting of RNPS1, SAP18 and PNN. Interacts with PNISR, CTBP1, CTBP2, KRT8, KRT18, KRT19, PS1D/PNO40, PPIG, RNPS1, SFRS4 and SRRM2. Identified in the spliceosome C complex.</text>
</comment>
<gene>
    <name evidence="25" type="primary">RvY_15908-1</name>
    <name evidence="25" type="synonym">RvY_15908.1</name>
    <name evidence="25" type="ORF">RvY_15908</name>
</gene>
<evidence type="ECO:0000256" key="2">
    <source>
        <dbReference type="ARBA" id="ARBA00004568"/>
    </source>
</evidence>
<evidence type="ECO:0000256" key="15">
    <source>
        <dbReference type="ARBA" id="ARBA00023125"/>
    </source>
</evidence>
<keyword evidence="18" id="KW-0508">mRNA splicing</keyword>
<dbReference type="EMBL" id="BDGG01000012">
    <property type="protein sequence ID" value="GAV05837.1"/>
    <property type="molecule type" value="Genomic_DNA"/>
</dbReference>
<keyword evidence="13" id="KW-0805">Transcription regulation</keyword>
<keyword evidence="17" id="KW-0804">Transcription</keyword>
<dbReference type="InterPro" id="IPR006787">
    <property type="entry name" value="Pinin_SDK_N"/>
</dbReference>
<feature type="domain" description="Pinin/SDK" evidence="24">
    <location>
        <begin position="6"/>
        <end position="144"/>
    </location>
</feature>
<evidence type="ECO:0000256" key="18">
    <source>
        <dbReference type="ARBA" id="ARBA00023187"/>
    </source>
</evidence>
<dbReference type="OrthoDB" id="330772at2759"/>
<dbReference type="InterPro" id="IPR006786">
    <property type="entry name" value="Pinin_SDK_MemA"/>
</dbReference>
<keyword evidence="8" id="KW-0507">mRNA processing</keyword>
<feature type="domain" description="Pinin/SDK/MemA protein" evidence="23">
    <location>
        <begin position="154"/>
        <end position="278"/>
    </location>
</feature>
<dbReference type="Pfam" id="PF04696">
    <property type="entry name" value="Pinin_SDK_memA"/>
    <property type="match status" value="1"/>
</dbReference>
<keyword evidence="26" id="KW-1185">Reference proteome</keyword>
<evidence type="ECO:0000256" key="17">
    <source>
        <dbReference type="ARBA" id="ARBA00023163"/>
    </source>
</evidence>
<keyword evidence="14 21" id="KW-0175">Coiled coil</keyword>
<dbReference type="PANTHER" id="PTHR12707">
    <property type="entry name" value="PINN"/>
    <property type="match status" value="1"/>
</dbReference>
<keyword evidence="5" id="KW-0488">Methylation</keyword>